<dbReference type="CDD" id="cd09272">
    <property type="entry name" value="RNase_HI_RT_Ty1"/>
    <property type="match status" value="1"/>
</dbReference>
<dbReference type="SUPFAM" id="SSF56672">
    <property type="entry name" value="DNA/RNA polymerases"/>
    <property type="match status" value="1"/>
</dbReference>
<reference evidence="1 2" key="1">
    <citation type="journal article" date="2023" name="BMC Biotechnol.">
        <title>Vitis rotundifolia cv Carlos genome sequencing.</title>
        <authorList>
            <person name="Huff M."/>
            <person name="Hulse-Kemp A."/>
            <person name="Scheffler B."/>
            <person name="Youngblood R."/>
            <person name="Simpson S."/>
            <person name="Babiker E."/>
            <person name="Staton M."/>
        </authorList>
    </citation>
    <scope>NUCLEOTIDE SEQUENCE [LARGE SCALE GENOMIC DNA]</scope>
    <source>
        <tissue evidence="1">Leaf</tissue>
    </source>
</reference>
<dbReference type="AlphaFoldDB" id="A0AA38ZR07"/>
<name>A0AA38ZR07_VITRO</name>
<dbReference type="PANTHER" id="PTHR11439">
    <property type="entry name" value="GAG-POL-RELATED RETROTRANSPOSON"/>
    <property type="match status" value="1"/>
</dbReference>
<dbReference type="EMBL" id="JARBHA010000008">
    <property type="protein sequence ID" value="KAJ9693587.1"/>
    <property type="molecule type" value="Genomic_DNA"/>
</dbReference>
<evidence type="ECO:0000313" key="1">
    <source>
        <dbReference type="EMBL" id="KAJ9693587.1"/>
    </source>
</evidence>
<gene>
    <name evidence="1" type="ORF">PVL29_009510</name>
</gene>
<keyword evidence="2" id="KW-1185">Reference proteome</keyword>
<organism evidence="1 2">
    <name type="scientific">Vitis rotundifolia</name>
    <name type="common">Muscadine grape</name>
    <dbReference type="NCBI Taxonomy" id="103349"/>
    <lineage>
        <taxon>Eukaryota</taxon>
        <taxon>Viridiplantae</taxon>
        <taxon>Streptophyta</taxon>
        <taxon>Embryophyta</taxon>
        <taxon>Tracheophyta</taxon>
        <taxon>Spermatophyta</taxon>
        <taxon>Magnoliopsida</taxon>
        <taxon>eudicotyledons</taxon>
        <taxon>Gunneridae</taxon>
        <taxon>Pentapetalae</taxon>
        <taxon>rosids</taxon>
        <taxon>Vitales</taxon>
        <taxon>Vitaceae</taxon>
        <taxon>Viteae</taxon>
        <taxon>Vitis</taxon>
    </lineage>
</organism>
<comment type="caution">
    <text evidence="1">The sequence shown here is derived from an EMBL/GenBank/DDBJ whole genome shotgun (WGS) entry which is preliminary data.</text>
</comment>
<evidence type="ECO:0008006" key="3">
    <source>
        <dbReference type="Google" id="ProtNLM"/>
    </source>
</evidence>
<dbReference type="InterPro" id="IPR043502">
    <property type="entry name" value="DNA/RNA_pol_sf"/>
</dbReference>
<dbReference type="Proteomes" id="UP001168098">
    <property type="component" value="Unassembled WGS sequence"/>
</dbReference>
<accession>A0AA38ZR07</accession>
<proteinExistence type="predicted"/>
<protein>
    <recommendedName>
        <fullName evidence="3">Copia protein</fullName>
    </recommendedName>
</protein>
<sequence>MVSQFIHSPNQGHFDAMYRILRYLKGTPRKGLLYENRGHLQVDMFIDADWVGSVIDRRSTSEYCTFVGGNLVTWRSKKQSVVARSSVEVEFRAVAHGICEVLWIKQLLEELKVASPFPMKVFCDNKAVIAIAHNPVLHDRTKHVEVDKHFIKEKLENGLIVMPYIPTFEQVADILTKGLPKKQFDDLVSKLVMNDIFKLA</sequence>
<dbReference type="PANTHER" id="PTHR11439:SF440">
    <property type="entry name" value="INTEGRASE CATALYTIC DOMAIN-CONTAINING PROTEIN"/>
    <property type="match status" value="1"/>
</dbReference>
<evidence type="ECO:0000313" key="2">
    <source>
        <dbReference type="Proteomes" id="UP001168098"/>
    </source>
</evidence>